<evidence type="ECO:0000259" key="2">
    <source>
        <dbReference type="Pfam" id="PF02129"/>
    </source>
</evidence>
<dbReference type="PANTHER" id="PTHR43265">
    <property type="entry name" value="ESTERASE ESTD"/>
    <property type="match status" value="1"/>
</dbReference>
<dbReference type="SUPFAM" id="SSF53474">
    <property type="entry name" value="alpha/beta-Hydrolases"/>
    <property type="match status" value="1"/>
</dbReference>
<dbReference type="GO" id="GO:0016787">
    <property type="term" value="F:hydrolase activity"/>
    <property type="evidence" value="ECO:0007669"/>
    <property type="project" value="UniProtKB-KW"/>
</dbReference>
<reference evidence="3" key="1">
    <citation type="submission" date="2021-10" db="EMBL/GenBank/DDBJ databases">
        <authorList>
            <person name="Dean J.D."/>
            <person name="Kim M.K."/>
            <person name="Newey C.N."/>
            <person name="Stoker T.S."/>
            <person name="Thompson D.W."/>
            <person name="Grose J.H."/>
        </authorList>
    </citation>
    <scope>NUCLEOTIDE SEQUENCE</scope>
    <source>
        <strain evidence="3">BT178</strain>
    </source>
</reference>
<evidence type="ECO:0000313" key="4">
    <source>
        <dbReference type="Proteomes" id="UP001165296"/>
    </source>
</evidence>
<keyword evidence="4" id="KW-1185">Reference proteome</keyword>
<keyword evidence="1" id="KW-0732">Signal</keyword>
<dbReference type="RefSeq" id="WP_226173899.1">
    <property type="nucleotide sequence ID" value="NZ_JAJADR010000002.1"/>
</dbReference>
<feature type="signal peptide" evidence="1">
    <location>
        <begin position="1"/>
        <end position="24"/>
    </location>
</feature>
<dbReference type="PANTHER" id="PTHR43265:SF1">
    <property type="entry name" value="ESTERASE ESTD"/>
    <property type="match status" value="1"/>
</dbReference>
<keyword evidence="3" id="KW-0378">Hydrolase</keyword>
<dbReference type="EMBL" id="JAJADR010000002">
    <property type="protein sequence ID" value="MCB2407741.1"/>
    <property type="molecule type" value="Genomic_DNA"/>
</dbReference>
<proteinExistence type="predicted"/>
<dbReference type="Pfam" id="PF02129">
    <property type="entry name" value="Peptidase_S15"/>
    <property type="match status" value="1"/>
</dbReference>
<dbReference type="Gene3D" id="3.40.50.1820">
    <property type="entry name" value="alpha/beta hydrolase"/>
    <property type="match status" value="1"/>
</dbReference>
<gene>
    <name evidence="3" type="ORF">LGH74_07110</name>
</gene>
<accession>A0ABS8APR9</accession>
<evidence type="ECO:0000256" key="1">
    <source>
        <dbReference type="SAM" id="SignalP"/>
    </source>
</evidence>
<organism evidence="3 4">
    <name type="scientific">Hymenobacter lucidus</name>
    <dbReference type="NCBI Taxonomy" id="2880930"/>
    <lineage>
        <taxon>Bacteria</taxon>
        <taxon>Pseudomonadati</taxon>
        <taxon>Bacteroidota</taxon>
        <taxon>Cytophagia</taxon>
        <taxon>Cytophagales</taxon>
        <taxon>Hymenobacteraceae</taxon>
        <taxon>Hymenobacter</taxon>
    </lineage>
</organism>
<evidence type="ECO:0000313" key="3">
    <source>
        <dbReference type="EMBL" id="MCB2407741.1"/>
    </source>
</evidence>
<dbReference type="InterPro" id="IPR029058">
    <property type="entry name" value="AB_hydrolase_fold"/>
</dbReference>
<name>A0ABS8APR9_9BACT</name>
<feature type="chain" id="PRO_5047173924" evidence="1">
    <location>
        <begin position="25"/>
        <end position="544"/>
    </location>
</feature>
<comment type="caution">
    <text evidence="3">The sequence shown here is derived from an EMBL/GenBank/DDBJ whole genome shotgun (WGS) entry which is preliminary data.</text>
</comment>
<sequence length="544" mass="58476">MKNVFAGFLWSWFLLPLIPLAASAQDQPTPVAPAATTPATTTPAEVPAPAAAAPAKPAAAKVVLEGQWKGELALPGGSLPVILTITDLAGGGHFAVLDVPAQRISHAIMNVEQRNDTLLFVSDELGCRFISQRSADGQQLAGQWQFQTFKAPLALKFSPKAGPSKNFKFPPPYRVEEVAFSNSQDNIRLSGTLTIPPGEGPFPGVVLLSDMGPQDRDAAQGDYRMFGALADFLTRYGIAVLRLDDRGVGQSGGDCTTATTADRVRDAQISLNFLRTRPLIDFGKLGLIGHGEGGNVALLAAAQPLPPAFVVTMAASGAGGNEVLSQQPVGFLKAGEADTAQEAQVKKLLQNQQVMGEKIDEMRAKGANAAQVETYIAQQQMRQRADDKKRQEAIAKQQKALLEVIRQTADNAQAQAIVSNMMSQSNPGIDPTKVQARTALMTSRWYRYYLDFDPQPELGKVKGAVLLMHGTDDDKVNVSNLALLEKGLKSKGNKRVDARRLGGINHQFQAPVTEWPLMGGVPRPVLSPLVQQTILDWIKLKLAE</sequence>
<dbReference type="InterPro" id="IPR000383">
    <property type="entry name" value="Xaa-Pro-like_dom"/>
</dbReference>
<dbReference type="InterPro" id="IPR053145">
    <property type="entry name" value="AB_hydrolase_Est10"/>
</dbReference>
<feature type="domain" description="Xaa-Pro dipeptidyl-peptidase-like" evidence="2">
    <location>
        <begin position="185"/>
        <end position="402"/>
    </location>
</feature>
<dbReference type="Proteomes" id="UP001165296">
    <property type="component" value="Unassembled WGS sequence"/>
</dbReference>
<protein>
    <submittedName>
        <fullName evidence="3">Alpha/beta hydrolase</fullName>
    </submittedName>
</protein>